<dbReference type="RefSeq" id="WP_015496548.1">
    <property type="nucleotide sequence ID" value="NC_020908.1"/>
</dbReference>
<dbReference type="Proteomes" id="UP000004688">
    <property type="component" value="Chromosome"/>
</dbReference>
<organism evidence="2 3">
    <name type="scientific">Octadecabacter arcticus 238</name>
    <dbReference type="NCBI Taxonomy" id="391616"/>
    <lineage>
        <taxon>Bacteria</taxon>
        <taxon>Pseudomonadati</taxon>
        <taxon>Pseudomonadota</taxon>
        <taxon>Alphaproteobacteria</taxon>
        <taxon>Rhodobacterales</taxon>
        <taxon>Roseobacteraceae</taxon>
        <taxon>Octadecabacter</taxon>
    </lineage>
</organism>
<keyword evidence="1" id="KW-1133">Transmembrane helix</keyword>
<feature type="transmembrane region" description="Helical" evidence="1">
    <location>
        <begin position="12"/>
        <end position="32"/>
    </location>
</feature>
<feature type="transmembrane region" description="Helical" evidence="1">
    <location>
        <begin position="167"/>
        <end position="186"/>
    </location>
</feature>
<keyword evidence="1 2" id="KW-0812">Transmembrane</keyword>
<evidence type="ECO:0000313" key="3">
    <source>
        <dbReference type="Proteomes" id="UP000004688"/>
    </source>
</evidence>
<accession>M9RSV2</accession>
<evidence type="ECO:0000256" key="1">
    <source>
        <dbReference type="SAM" id="Phobius"/>
    </source>
</evidence>
<dbReference type="EMBL" id="CP003742">
    <property type="protein sequence ID" value="AGI73546.1"/>
    <property type="molecule type" value="Genomic_DNA"/>
</dbReference>
<keyword evidence="3" id="KW-1185">Reference proteome</keyword>
<feature type="transmembrane region" description="Helical" evidence="1">
    <location>
        <begin position="192"/>
        <end position="219"/>
    </location>
</feature>
<dbReference type="eggNOG" id="ENOG50336X8">
    <property type="taxonomic scope" value="Bacteria"/>
</dbReference>
<feature type="transmembrane region" description="Helical" evidence="1">
    <location>
        <begin position="393"/>
        <end position="417"/>
    </location>
</feature>
<dbReference type="AlphaFoldDB" id="M9RSV2"/>
<dbReference type="OrthoDB" id="7845473at2"/>
<dbReference type="KEGG" id="oar:OA238_c35790"/>
<keyword evidence="1" id="KW-0472">Membrane</keyword>
<proteinExistence type="predicted"/>
<gene>
    <name evidence="2" type="ORF">OA238_c35790</name>
</gene>
<protein>
    <submittedName>
        <fullName evidence="2">Putative transmembrane protein</fullName>
    </submittedName>
</protein>
<dbReference type="HOGENOM" id="CLU_632877_0_0_5"/>
<reference evidence="2 3" key="1">
    <citation type="journal article" date="2013" name="PLoS ONE">
        <title>Poles Apart: Arctic and Antarctic Octadecabacter strains Share High Genome Plasticity and a New Type of Xanthorhodopsin.</title>
        <authorList>
            <person name="Vollmers J."/>
            <person name="Voget S."/>
            <person name="Dietrich S."/>
            <person name="Gollnow K."/>
            <person name="Smits M."/>
            <person name="Meyer K."/>
            <person name="Brinkhoff T."/>
            <person name="Simon M."/>
            <person name="Daniel R."/>
        </authorList>
    </citation>
    <scope>NUCLEOTIDE SEQUENCE [LARGE SCALE GENOMIC DNA]</scope>
    <source>
        <strain evidence="2 3">238</strain>
    </source>
</reference>
<name>M9RSV2_9RHOB</name>
<sequence length="433" mass="46413">MAWPKTVYRFVRLGPLGLGAISVAILALGYYLQVAQNDRDGLKVAALAAGPPASVAIEQFNRDRDMTQLREVVVQAQPVRELAQRLTLHKNAGDDHVFMLPLVATGSSTETDIVGIAYFPSATDAFDDITPALLMTGMIGFGGVGSMINYNGELGGMGQWDELTAEFFADAGLIMPANAVIVWPYMEGRDVALAPAAAGELTIFGLLSKIAGVIGLLALAKLVFTNKPDEVPEAPEIADVPPIPVEMPVTKAMPLWKQRSGFLDDSATELSQDFELAPIEPADIEPDVLDPTHDSSGLREPRRWFGVRKVLIGLVGGMFVLGLVSTVSDLIAKSTPVETVAVQSFEELLAEGVAAAIIPDADPDRHWTDIDVSFVAEWVVAKWLLALSGDTDALMTLLMIGGSIFAVSIMVPMYLMVRRSLLPRTRIGGMGLS</sequence>
<feature type="transmembrane region" description="Helical" evidence="1">
    <location>
        <begin position="310"/>
        <end position="332"/>
    </location>
</feature>
<evidence type="ECO:0000313" key="2">
    <source>
        <dbReference type="EMBL" id="AGI73546.1"/>
    </source>
</evidence>